<dbReference type="Gene3D" id="3.40.50.300">
    <property type="entry name" value="P-loop containing nucleotide triphosphate hydrolases"/>
    <property type="match status" value="1"/>
</dbReference>
<accession>A0A7S1WLJ3</accession>
<reference evidence="2" key="1">
    <citation type="submission" date="2021-01" db="EMBL/GenBank/DDBJ databases">
        <authorList>
            <person name="Corre E."/>
            <person name="Pelletier E."/>
            <person name="Niang G."/>
            <person name="Scheremetjew M."/>
            <person name="Finn R."/>
            <person name="Kale V."/>
            <person name="Holt S."/>
            <person name="Cochrane G."/>
            <person name="Meng A."/>
            <person name="Brown T."/>
            <person name="Cohen L."/>
        </authorList>
    </citation>
    <scope>NUCLEOTIDE SEQUENCE</scope>
    <source>
        <strain evidence="2">OF101</strain>
    </source>
</reference>
<feature type="region of interest" description="Disordered" evidence="1">
    <location>
        <begin position="37"/>
        <end position="73"/>
    </location>
</feature>
<protein>
    <recommendedName>
        <fullName evidence="3">Sulfotransferase domain-containing protein</fullName>
    </recommendedName>
</protein>
<evidence type="ECO:0000256" key="1">
    <source>
        <dbReference type="SAM" id="MobiDB-lite"/>
    </source>
</evidence>
<feature type="compositionally biased region" description="Low complexity" evidence="1">
    <location>
        <begin position="37"/>
        <end position="56"/>
    </location>
</feature>
<name>A0A7S1WLJ3_ALECA</name>
<dbReference type="GO" id="GO:0016020">
    <property type="term" value="C:membrane"/>
    <property type="evidence" value="ECO:0007669"/>
    <property type="project" value="InterPro"/>
</dbReference>
<dbReference type="GO" id="GO:0008146">
    <property type="term" value="F:sulfotransferase activity"/>
    <property type="evidence" value="ECO:0007669"/>
    <property type="project" value="InterPro"/>
</dbReference>
<organism evidence="2">
    <name type="scientific">Alexandrium catenella</name>
    <name type="common">Red tide dinoflagellate</name>
    <name type="synonym">Gonyaulax catenella</name>
    <dbReference type="NCBI Taxonomy" id="2925"/>
    <lineage>
        <taxon>Eukaryota</taxon>
        <taxon>Sar</taxon>
        <taxon>Alveolata</taxon>
        <taxon>Dinophyceae</taxon>
        <taxon>Gonyaulacales</taxon>
        <taxon>Pyrocystaceae</taxon>
        <taxon>Alexandrium</taxon>
    </lineage>
</organism>
<dbReference type="AlphaFoldDB" id="A0A7S1WLJ3"/>
<evidence type="ECO:0000313" key="2">
    <source>
        <dbReference type="EMBL" id="CAD9174812.1"/>
    </source>
</evidence>
<proteinExistence type="predicted"/>
<dbReference type="EMBL" id="HBGE01086567">
    <property type="protein sequence ID" value="CAD9174812.1"/>
    <property type="molecule type" value="Transcribed_RNA"/>
</dbReference>
<gene>
    <name evidence="2" type="ORF">ACAT0790_LOCUS51581</name>
</gene>
<dbReference type="SUPFAM" id="SSF52540">
    <property type="entry name" value="P-loop containing nucleoside triphosphate hydrolases"/>
    <property type="match status" value="1"/>
</dbReference>
<dbReference type="Pfam" id="PF03567">
    <property type="entry name" value="Sulfotransfer_2"/>
    <property type="match status" value="1"/>
</dbReference>
<dbReference type="InterPro" id="IPR005331">
    <property type="entry name" value="Sulfotransferase"/>
</dbReference>
<dbReference type="InterPro" id="IPR027417">
    <property type="entry name" value="P-loop_NTPase"/>
</dbReference>
<evidence type="ECO:0008006" key="3">
    <source>
        <dbReference type="Google" id="ProtNLM"/>
    </source>
</evidence>
<sequence length="336" mass="37545">MRSFSWQAVAIRAAHGMMWIIFSSAGFRTASALTVLPPQQQRPSAESPSRSSSGRSFLGPRARGPPSATTDSQRLALPSIASVPPQRTPWDATCYTGSPSADMEGCGAGNEKLLLLHIPKTAGSAIEDAGLAEGVLWGKHMDWDACHLGEGNCHVSWHEPPAFMSKVNPYTNSKVFCVVRNPFDRVVSEYKYIYSNKEYRWDYNELIQTAGCTAEGLNEWVARALAKFDEGGIYVYEQLCHLLPQSYYIFGPPDIAGEQCQYCQEILHQEELPGAFNDLMTRFNYSVRLGEEPVNEGGCHHLTPQDLNTTTRQLVRRIYGDDFKMLNYSKSTFRAR</sequence>